<sequence length="287" mass="30591">MRPDDWYSLADLDAFLTRAGAFLRSRPALHTVPLTVTEGLRTRGAGHYGGEAPYFGVLERDGTVRAAYFCTPPFELYVTALAPEEADALAVHLADLGRPLAGVNGEAATAAAVAEAWQRHTGGTAAEHERHRLYRLGTLTEPGPVPKGGPRVAEEADRRQLERWHDEFTQAVGAGAAVPADQWADARLSYGGVTFWEDTDGTPLSMAGVTPMVAGQVRVAPVYTPAHLRGRGYAGAVTAEVSRAALAAGAQEVLLFTDLANPTSNALYQRIGYRPVADFTVYGFTGA</sequence>
<dbReference type="PROSITE" id="PS51186">
    <property type="entry name" value="GNAT"/>
    <property type="match status" value="1"/>
</dbReference>
<dbReference type="RefSeq" id="WP_272178103.1">
    <property type="nucleotide sequence ID" value="NZ_JAQOSK010000018.1"/>
</dbReference>
<proteinExistence type="predicted"/>
<dbReference type="EMBL" id="JAQOSK010000018">
    <property type="protein sequence ID" value="MDC2959811.1"/>
    <property type="molecule type" value="Genomic_DNA"/>
</dbReference>
<dbReference type="Pfam" id="PF08445">
    <property type="entry name" value="FR47"/>
    <property type="match status" value="1"/>
</dbReference>
<feature type="domain" description="N-acetyltransferase" evidence="1">
    <location>
        <begin position="148"/>
        <end position="287"/>
    </location>
</feature>
<comment type="caution">
    <text evidence="2">The sequence shown here is derived from an EMBL/GenBank/DDBJ whole genome shotgun (WGS) entry which is preliminary data.</text>
</comment>
<evidence type="ECO:0000313" key="3">
    <source>
        <dbReference type="Proteomes" id="UP001221328"/>
    </source>
</evidence>
<dbReference type="Proteomes" id="UP001221328">
    <property type="component" value="Unassembled WGS sequence"/>
</dbReference>
<accession>A0ABT5G4L5</accession>
<dbReference type="Gene3D" id="3.40.630.30">
    <property type="match status" value="1"/>
</dbReference>
<evidence type="ECO:0000259" key="1">
    <source>
        <dbReference type="PROSITE" id="PS51186"/>
    </source>
</evidence>
<keyword evidence="3" id="KW-1185">Reference proteome</keyword>
<dbReference type="InterPro" id="IPR016181">
    <property type="entry name" value="Acyl_CoA_acyltransferase"/>
</dbReference>
<gene>
    <name evidence="2" type="ORF">PO587_35840</name>
</gene>
<reference evidence="2 3" key="1">
    <citation type="journal article" date="2015" name="Int. J. Syst. Evol. Microbiol.">
        <title>Streptomyces gilvifuscus sp. nov., an actinomycete that produces antibacterial compounds isolated from soil.</title>
        <authorList>
            <person name="Nguyen T.M."/>
            <person name="Kim J."/>
        </authorList>
    </citation>
    <scope>NUCLEOTIDE SEQUENCE [LARGE SCALE GENOMIC DNA]</scope>
    <source>
        <strain evidence="2 3">T113</strain>
    </source>
</reference>
<dbReference type="InterPro" id="IPR000182">
    <property type="entry name" value="GNAT_dom"/>
</dbReference>
<evidence type="ECO:0000313" key="2">
    <source>
        <dbReference type="EMBL" id="MDC2959811.1"/>
    </source>
</evidence>
<organism evidence="2 3">
    <name type="scientific">Streptomyces gilvifuscus</name>
    <dbReference type="NCBI Taxonomy" id="1550617"/>
    <lineage>
        <taxon>Bacteria</taxon>
        <taxon>Bacillati</taxon>
        <taxon>Actinomycetota</taxon>
        <taxon>Actinomycetes</taxon>
        <taxon>Kitasatosporales</taxon>
        <taxon>Streptomycetaceae</taxon>
        <taxon>Streptomyces</taxon>
    </lineage>
</organism>
<protein>
    <submittedName>
        <fullName evidence="2">GNAT family N-acetyltransferase</fullName>
    </submittedName>
</protein>
<dbReference type="SUPFAM" id="SSF55729">
    <property type="entry name" value="Acyl-CoA N-acyltransferases (Nat)"/>
    <property type="match status" value="1"/>
</dbReference>
<name>A0ABT5G4L5_9ACTN</name>
<dbReference type="InterPro" id="IPR013653">
    <property type="entry name" value="GCN5-like_dom"/>
</dbReference>